<keyword evidence="1" id="KW-0547">Nucleotide-binding</keyword>
<dbReference type="SUPFAM" id="SSF52540">
    <property type="entry name" value="P-loop containing nucleoside triphosphate hydrolases"/>
    <property type="match status" value="1"/>
</dbReference>
<dbReference type="PROSITE" id="PS51456">
    <property type="entry name" value="MYOSIN_MOTOR"/>
    <property type="match status" value="1"/>
</dbReference>
<evidence type="ECO:0000256" key="6">
    <source>
        <dbReference type="PROSITE-ProRule" id="PRU00782"/>
    </source>
</evidence>
<feature type="domain" description="Myosin motor" evidence="7">
    <location>
        <begin position="1"/>
        <end position="112"/>
    </location>
</feature>
<sequence length="112" mass="12647">LLEAFGNAKTVRNNNSSRFGKFIEISFTKAGAVCGGSIEHYILEKSRLVGQAPGERNFHFFYQMFAGASEQLRKRLGLTNPADFRVIRMLCMHRRIIYSLSKQIALGSMEIS</sequence>
<keyword evidence="5 6" id="KW-0009">Actin-binding</keyword>
<keyword evidence="2" id="KW-0067">ATP-binding</keyword>
<dbReference type="GO" id="GO:0000146">
    <property type="term" value="F:microfilament motor activity"/>
    <property type="evidence" value="ECO:0007669"/>
    <property type="project" value="TreeGrafter"/>
</dbReference>
<evidence type="ECO:0000259" key="7">
    <source>
        <dbReference type="PROSITE" id="PS51456"/>
    </source>
</evidence>
<dbReference type="InterPro" id="IPR001609">
    <property type="entry name" value="Myosin_head_motor_dom-like"/>
</dbReference>
<evidence type="ECO:0000256" key="5">
    <source>
        <dbReference type="ARBA" id="ARBA00023203"/>
    </source>
</evidence>
<dbReference type="PANTHER" id="PTHR13140">
    <property type="entry name" value="MYOSIN"/>
    <property type="match status" value="1"/>
</dbReference>
<dbReference type="InterPro" id="IPR027417">
    <property type="entry name" value="P-loop_NTPase"/>
</dbReference>
<organism evidence="8">
    <name type="scientific">Schistocephalus solidus</name>
    <name type="common">Tapeworm</name>
    <dbReference type="NCBI Taxonomy" id="70667"/>
    <lineage>
        <taxon>Eukaryota</taxon>
        <taxon>Metazoa</taxon>
        <taxon>Spiralia</taxon>
        <taxon>Lophotrochozoa</taxon>
        <taxon>Platyhelminthes</taxon>
        <taxon>Cestoda</taxon>
        <taxon>Eucestoda</taxon>
        <taxon>Diphyllobothriidea</taxon>
        <taxon>Diphyllobothriidae</taxon>
        <taxon>Schistocephalus</taxon>
    </lineage>
</organism>
<evidence type="ECO:0000256" key="1">
    <source>
        <dbReference type="ARBA" id="ARBA00022741"/>
    </source>
</evidence>
<dbReference type="Pfam" id="PF00063">
    <property type="entry name" value="Myosin_head"/>
    <property type="match status" value="1"/>
</dbReference>
<keyword evidence="4" id="KW-0505">Motor protein</keyword>
<dbReference type="WBParaSite" id="SSLN_0000083301-mRNA-1">
    <property type="protein sequence ID" value="SSLN_0000083301-mRNA-1"/>
    <property type="gene ID" value="SSLN_0000083301"/>
</dbReference>
<evidence type="ECO:0000256" key="2">
    <source>
        <dbReference type="ARBA" id="ARBA00022840"/>
    </source>
</evidence>
<dbReference type="GO" id="GO:0051015">
    <property type="term" value="F:actin filament binding"/>
    <property type="evidence" value="ECO:0007669"/>
    <property type="project" value="TreeGrafter"/>
</dbReference>
<evidence type="ECO:0000256" key="4">
    <source>
        <dbReference type="ARBA" id="ARBA00023175"/>
    </source>
</evidence>
<name>A0A183S9A2_SCHSO</name>
<evidence type="ECO:0000256" key="3">
    <source>
        <dbReference type="ARBA" id="ARBA00023123"/>
    </source>
</evidence>
<dbReference type="InterPro" id="IPR036961">
    <property type="entry name" value="Kinesin_motor_dom_sf"/>
</dbReference>
<proteinExistence type="inferred from homology"/>
<comment type="similarity">
    <text evidence="6">Belongs to the TRAFAC class myosin-kinesin ATPase superfamily. Myosin family.</text>
</comment>
<evidence type="ECO:0000313" key="8">
    <source>
        <dbReference type="WBParaSite" id="SSLN_0000083301-mRNA-1"/>
    </source>
</evidence>
<reference evidence="8" key="1">
    <citation type="submission" date="2016-06" db="UniProtKB">
        <authorList>
            <consortium name="WormBaseParasite"/>
        </authorList>
    </citation>
    <scope>IDENTIFICATION</scope>
</reference>
<protein>
    <submittedName>
        <fullName evidence="8">Myosin motor domain-containing protein</fullName>
    </submittedName>
</protein>
<accession>A0A183S9A2</accession>
<dbReference type="GO" id="GO:0016459">
    <property type="term" value="C:myosin complex"/>
    <property type="evidence" value="ECO:0007669"/>
    <property type="project" value="UniProtKB-KW"/>
</dbReference>
<comment type="caution">
    <text evidence="6">Lacks conserved residue(s) required for the propagation of feature annotation.</text>
</comment>
<dbReference type="GO" id="GO:0016020">
    <property type="term" value="C:membrane"/>
    <property type="evidence" value="ECO:0007669"/>
    <property type="project" value="TreeGrafter"/>
</dbReference>
<keyword evidence="3 6" id="KW-0518">Myosin</keyword>
<dbReference type="AlphaFoldDB" id="A0A183S9A2"/>
<dbReference type="GO" id="GO:0005737">
    <property type="term" value="C:cytoplasm"/>
    <property type="evidence" value="ECO:0007669"/>
    <property type="project" value="TreeGrafter"/>
</dbReference>
<dbReference type="GO" id="GO:0005524">
    <property type="term" value="F:ATP binding"/>
    <property type="evidence" value="ECO:0007669"/>
    <property type="project" value="UniProtKB-KW"/>
</dbReference>
<dbReference type="Gene3D" id="3.40.850.10">
    <property type="entry name" value="Kinesin motor domain"/>
    <property type="match status" value="1"/>
</dbReference>
<dbReference type="GO" id="GO:0007015">
    <property type="term" value="P:actin filament organization"/>
    <property type="evidence" value="ECO:0007669"/>
    <property type="project" value="TreeGrafter"/>
</dbReference>